<dbReference type="EMBL" id="JAWDGP010002312">
    <property type="protein sequence ID" value="KAK3784093.1"/>
    <property type="molecule type" value="Genomic_DNA"/>
</dbReference>
<protein>
    <submittedName>
        <fullName evidence="1">Uncharacterized protein</fullName>
    </submittedName>
</protein>
<reference evidence="1" key="1">
    <citation type="journal article" date="2023" name="G3 (Bethesda)">
        <title>A reference genome for the long-term kleptoplast-retaining sea slug Elysia crispata morphotype clarki.</title>
        <authorList>
            <person name="Eastman K.E."/>
            <person name="Pendleton A.L."/>
            <person name="Shaikh M.A."/>
            <person name="Suttiyut T."/>
            <person name="Ogas R."/>
            <person name="Tomko P."/>
            <person name="Gavelis G."/>
            <person name="Widhalm J.R."/>
            <person name="Wisecaver J.H."/>
        </authorList>
    </citation>
    <scope>NUCLEOTIDE SEQUENCE</scope>
    <source>
        <strain evidence="1">ECLA1</strain>
    </source>
</reference>
<dbReference type="Proteomes" id="UP001283361">
    <property type="component" value="Unassembled WGS sequence"/>
</dbReference>
<keyword evidence="2" id="KW-1185">Reference proteome</keyword>
<proteinExistence type="predicted"/>
<gene>
    <name evidence="1" type="ORF">RRG08_060520</name>
</gene>
<sequence>MLIAAMIALGCCDPRLTASLSSRRPIMKMMACVGVLAFLCLEYVMCQTTMAPVDPMLGDVETELTKRGGSSQILNLLRNAGLLDTLTNGI</sequence>
<organism evidence="1 2">
    <name type="scientific">Elysia crispata</name>
    <name type="common">lettuce slug</name>
    <dbReference type="NCBI Taxonomy" id="231223"/>
    <lineage>
        <taxon>Eukaryota</taxon>
        <taxon>Metazoa</taxon>
        <taxon>Spiralia</taxon>
        <taxon>Lophotrochozoa</taxon>
        <taxon>Mollusca</taxon>
        <taxon>Gastropoda</taxon>
        <taxon>Heterobranchia</taxon>
        <taxon>Euthyneura</taxon>
        <taxon>Panpulmonata</taxon>
        <taxon>Sacoglossa</taxon>
        <taxon>Placobranchoidea</taxon>
        <taxon>Plakobranchidae</taxon>
        <taxon>Elysia</taxon>
    </lineage>
</organism>
<dbReference type="AlphaFoldDB" id="A0AAE1DWH3"/>
<accession>A0AAE1DWH3</accession>
<evidence type="ECO:0000313" key="2">
    <source>
        <dbReference type="Proteomes" id="UP001283361"/>
    </source>
</evidence>
<name>A0AAE1DWH3_9GAST</name>
<comment type="caution">
    <text evidence="1">The sequence shown here is derived from an EMBL/GenBank/DDBJ whole genome shotgun (WGS) entry which is preliminary data.</text>
</comment>
<evidence type="ECO:0000313" key="1">
    <source>
        <dbReference type="EMBL" id="KAK3784093.1"/>
    </source>
</evidence>